<keyword evidence="6 11" id="KW-0441">Lipid A biosynthesis</keyword>
<comment type="catalytic activity">
    <reaction evidence="10 11">
        <text>a lipid X + a UDP-2-N,3-O-bis[(3R)-3-hydroxyacyl]-alpha-D-glucosamine = a lipid A disaccharide + UDP + H(+)</text>
        <dbReference type="Rhea" id="RHEA:67828"/>
        <dbReference type="ChEBI" id="CHEBI:15378"/>
        <dbReference type="ChEBI" id="CHEBI:58223"/>
        <dbReference type="ChEBI" id="CHEBI:137748"/>
        <dbReference type="ChEBI" id="CHEBI:176338"/>
        <dbReference type="ChEBI" id="CHEBI:176343"/>
        <dbReference type="EC" id="2.4.1.182"/>
    </reaction>
</comment>
<keyword evidence="9 11" id="KW-0443">Lipid metabolism</keyword>
<comment type="pathway">
    <text evidence="11">Bacterial outer membrane biogenesis; LPS lipid A biosynthesis.</text>
</comment>
<evidence type="ECO:0000313" key="12">
    <source>
        <dbReference type="EMBL" id="RIA56438.1"/>
    </source>
</evidence>
<evidence type="ECO:0000256" key="4">
    <source>
        <dbReference type="ARBA" id="ARBA00020902"/>
    </source>
</evidence>
<evidence type="ECO:0000256" key="11">
    <source>
        <dbReference type="HAMAP-Rule" id="MF_00392"/>
    </source>
</evidence>
<evidence type="ECO:0000256" key="7">
    <source>
        <dbReference type="ARBA" id="ARBA00022676"/>
    </source>
</evidence>
<dbReference type="Pfam" id="PF02684">
    <property type="entry name" value="LpxB"/>
    <property type="match status" value="1"/>
</dbReference>
<dbReference type="SUPFAM" id="SSF53756">
    <property type="entry name" value="UDP-Glycosyltransferase/glycogen phosphorylase"/>
    <property type="match status" value="1"/>
</dbReference>
<evidence type="ECO:0000256" key="6">
    <source>
        <dbReference type="ARBA" id="ARBA00022556"/>
    </source>
</evidence>
<evidence type="ECO:0000256" key="5">
    <source>
        <dbReference type="ARBA" id="ARBA00022516"/>
    </source>
</evidence>
<evidence type="ECO:0000256" key="9">
    <source>
        <dbReference type="ARBA" id="ARBA00023098"/>
    </source>
</evidence>
<dbReference type="NCBIfam" id="TIGR00215">
    <property type="entry name" value="lpxB"/>
    <property type="match status" value="1"/>
</dbReference>
<proteinExistence type="inferred from homology"/>
<dbReference type="InterPro" id="IPR003835">
    <property type="entry name" value="Glyco_trans_19"/>
</dbReference>
<evidence type="ECO:0000313" key="13">
    <source>
        <dbReference type="Proteomes" id="UP000266273"/>
    </source>
</evidence>
<dbReference type="HAMAP" id="MF_00392">
    <property type="entry name" value="LpxB"/>
    <property type="match status" value="1"/>
</dbReference>
<evidence type="ECO:0000256" key="8">
    <source>
        <dbReference type="ARBA" id="ARBA00022679"/>
    </source>
</evidence>
<protein>
    <recommendedName>
        <fullName evidence="4 11">Lipid-A-disaccharide synthase</fullName>
        <ecNumber evidence="3 11">2.4.1.182</ecNumber>
    </recommendedName>
</protein>
<organism evidence="12 13">
    <name type="scientific">Dichotomicrobium thermohalophilum</name>
    <dbReference type="NCBI Taxonomy" id="933063"/>
    <lineage>
        <taxon>Bacteria</taxon>
        <taxon>Pseudomonadati</taxon>
        <taxon>Pseudomonadota</taxon>
        <taxon>Alphaproteobacteria</taxon>
        <taxon>Hyphomicrobiales</taxon>
        <taxon>Hyphomicrobiaceae</taxon>
        <taxon>Dichotomicrobium</taxon>
    </lineage>
</organism>
<dbReference type="GO" id="GO:0009245">
    <property type="term" value="P:lipid A biosynthetic process"/>
    <property type="evidence" value="ECO:0007669"/>
    <property type="project" value="UniProtKB-UniRule"/>
</dbReference>
<reference evidence="12 13" key="1">
    <citation type="submission" date="2018-08" db="EMBL/GenBank/DDBJ databases">
        <title>Genomic Encyclopedia of Archaeal and Bacterial Type Strains, Phase II (KMG-II): from individual species to whole genera.</title>
        <authorList>
            <person name="Goeker M."/>
        </authorList>
    </citation>
    <scope>NUCLEOTIDE SEQUENCE [LARGE SCALE GENOMIC DNA]</scope>
    <source>
        <strain evidence="12 13">DSM 5002</strain>
    </source>
</reference>
<dbReference type="PANTHER" id="PTHR30372">
    <property type="entry name" value="LIPID-A-DISACCHARIDE SYNTHASE"/>
    <property type="match status" value="1"/>
</dbReference>
<gene>
    <name evidence="11" type="primary">lpxB</name>
    <name evidence="12" type="ORF">BXY53_1544</name>
</gene>
<dbReference type="EMBL" id="QXDF01000001">
    <property type="protein sequence ID" value="RIA56438.1"/>
    <property type="molecule type" value="Genomic_DNA"/>
</dbReference>
<keyword evidence="8 11" id="KW-0808">Transferase</keyword>
<sequence length="402" mass="43375">MKPRSRHIFIVAGEHSGDALGAKLMAALNARSDTPLVYSGVGGEEMAEMGLRSLFPLSDVAVMGPLAILKRLPQLVRRVYQTVDAAVAAAPDLVVIIDSPEFTHPIAKRIRRKCPDIPIIDYVSPTVWAWRPGRARKMRAYVDHVLALLPFEPEAHARLGGPPCTYVGHPLVEQDDWIRSLEPEALAQRLGIDRSNPVLLVLPGSRQTEVRRLMAPFGETVARLRAQGLEPQVIIPAVSTLRPQIEAALADWPVPAHITEGTEDKFRAFRLADAALAASGTVTLELGLAGTPMVVGYKVDAVAASLRFLLRVPSIVLANLVLQDNAFPEFIQEDCNPETLSAALAPLLSETPERARQREAVARVRSILRAPGDEPSARAAEVSLRILAGGRAEAAGAEPLAG</sequence>
<evidence type="ECO:0000256" key="3">
    <source>
        <dbReference type="ARBA" id="ARBA00012687"/>
    </source>
</evidence>
<evidence type="ECO:0000256" key="2">
    <source>
        <dbReference type="ARBA" id="ARBA00007868"/>
    </source>
</evidence>
<dbReference type="GO" id="GO:0016020">
    <property type="term" value="C:membrane"/>
    <property type="evidence" value="ECO:0007669"/>
    <property type="project" value="GOC"/>
</dbReference>
<dbReference type="EC" id="2.4.1.182" evidence="3 11"/>
<dbReference type="GO" id="GO:0008915">
    <property type="term" value="F:lipid-A-disaccharide synthase activity"/>
    <property type="evidence" value="ECO:0007669"/>
    <property type="project" value="UniProtKB-UniRule"/>
</dbReference>
<dbReference type="AlphaFoldDB" id="A0A397Q5V5"/>
<dbReference type="RefSeq" id="WP_119061230.1">
    <property type="nucleotide sequence ID" value="NZ_QXDF01000001.1"/>
</dbReference>
<comment type="similarity">
    <text evidence="2 11">Belongs to the LpxB family.</text>
</comment>
<keyword evidence="5 11" id="KW-0444">Lipid biosynthesis</keyword>
<name>A0A397Q5V5_9HYPH</name>
<dbReference type="OrthoDB" id="9801642at2"/>
<dbReference type="UniPathway" id="UPA00973"/>
<dbReference type="GO" id="GO:0005543">
    <property type="term" value="F:phospholipid binding"/>
    <property type="evidence" value="ECO:0007669"/>
    <property type="project" value="TreeGrafter"/>
</dbReference>
<accession>A0A397Q5V5</accession>
<dbReference type="PANTHER" id="PTHR30372:SF4">
    <property type="entry name" value="LIPID-A-DISACCHARIDE SYNTHASE, MITOCHONDRIAL-RELATED"/>
    <property type="match status" value="1"/>
</dbReference>
<comment type="function">
    <text evidence="1 11">Condensation of UDP-2,3-diacylglucosamine and 2,3-diacylglucosamine-1-phosphate to form lipid A disaccharide, a precursor of lipid A, a phosphorylated glycolipid that anchors the lipopolysaccharide to the outer membrane of the cell.</text>
</comment>
<keyword evidence="13" id="KW-1185">Reference proteome</keyword>
<keyword evidence="7 11" id="KW-0328">Glycosyltransferase</keyword>
<evidence type="ECO:0000256" key="1">
    <source>
        <dbReference type="ARBA" id="ARBA00002056"/>
    </source>
</evidence>
<dbReference type="Proteomes" id="UP000266273">
    <property type="component" value="Unassembled WGS sequence"/>
</dbReference>
<evidence type="ECO:0000256" key="10">
    <source>
        <dbReference type="ARBA" id="ARBA00048975"/>
    </source>
</evidence>
<comment type="caution">
    <text evidence="12">The sequence shown here is derived from an EMBL/GenBank/DDBJ whole genome shotgun (WGS) entry which is preliminary data.</text>
</comment>